<dbReference type="Pfam" id="PF15042">
    <property type="entry name" value="LELP1"/>
    <property type="match status" value="1"/>
</dbReference>
<protein>
    <submittedName>
        <fullName evidence="1">Uncharacterized protein</fullName>
    </submittedName>
</protein>
<accession>A0A8C6H0N8</accession>
<dbReference type="Ensembl" id="ENSMSIT00000018797.1">
    <property type="protein sequence ID" value="ENSMSIP00000014799.1"/>
    <property type="gene ID" value="ENSMSIG00000012737.1"/>
</dbReference>
<organism evidence="1 2">
    <name type="scientific">Mus spicilegus</name>
    <name type="common">Mound-building mouse</name>
    <dbReference type="NCBI Taxonomy" id="10103"/>
    <lineage>
        <taxon>Eukaryota</taxon>
        <taxon>Metazoa</taxon>
        <taxon>Chordata</taxon>
        <taxon>Craniata</taxon>
        <taxon>Vertebrata</taxon>
        <taxon>Euteleostomi</taxon>
        <taxon>Mammalia</taxon>
        <taxon>Eutheria</taxon>
        <taxon>Euarchontoglires</taxon>
        <taxon>Glires</taxon>
        <taxon>Rodentia</taxon>
        <taxon>Myomorpha</taxon>
        <taxon>Muroidea</taxon>
        <taxon>Muridae</taxon>
        <taxon>Murinae</taxon>
        <taxon>Mus</taxon>
        <taxon>Mus</taxon>
    </lineage>
</organism>
<dbReference type="InterPro" id="IPR026076">
    <property type="entry name" value="Lelp1"/>
</dbReference>
<reference evidence="1" key="2">
    <citation type="submission" date="2025-09" db="UniProtKB">
        <authorList>
            <consortium name="Ensembl"/>
        </authorList>
    </citation>
    <scope>IDENTIFICATION</scope>
</reference>
<name>A0A8C6H0N8_MUSSI</name>
<evidence type="ECO:0000313" key="1">
    <source>
        <dbReference type="Ensembl" id="ENSMSIP00000014799.1"/>
    </source>
</evidence>
<reference evidence="1" key="1">
    <citation type="submission" date="2025-08" db="UniProtKB">
        <authorList>
            <consortium name="Ensembl"/>
        </authorList>
    </citation>
    <scope>IDENTIFICATION</scope>
</reference>
<evidence type="ECO:0000313" key="2">
    <source>
        <dbReference type="Proteomes" id="UP000694415"/>
    </source>
</evidence>
<keyword evidence="2" id="KW-1185">Reference proteome</keyword>
<proteinExistence type="predicted"/>
<dbReference type="AlphaFoldDB" id="A0A8C6H0N8"/>
<dbReference type="GeneTree" id="ENSGT00730000111592"/>
<sequence>MEANQMPLGRSQINQVKARHGSCRYCLAISRRSRAFLAPLVGDWRGVESSYSPPWLQVKAHLLHLTTPHCTRHHRLSVPRHLQAKVQTHLQTQTLTKSKTNRNQSKSSRPLIHRSSVFPQGVEFPANATNAYISKEEMSSDKSSDSKNDLKNCDPRCEQKCETKCQPSCLNKLLQRCSEKCSLDKCPPSPNCPPCPPCPLVCQSQCSTPTSPLCPPLCSPRCSGTLACCPPSCPQKGCVKPCPPKCPSPCLPRK</sequence>
<dbReference type="Proteomes" id="UP000694415">
    <property type="component" value="Unplaced"/>
</dbReference>